<feature type="region of interest" description="Disordered" evidence="1">
    <location>
        <begin position="1"/>
        <end position="32"/>
    </location>
</feature>
<sequence>MASDSTEANIHRDSSASSTNLSTIQQDGPDNTSRAIRQLSDLVVELYDFSQTIPPLSAWDQPANDAGVGHQELGLDHVLKLSQRFIVILNHITVNTTQPATVPHPLSNSGPGPTIQSTPPLDQPCELLALSGYLRIVEIYHIILEHVSACAASRKRTKANWHIMSLPSLTVGTFTMESTSATQVLVLVTLIEVMMTRSRELIRSMVRARKGGEDADGGRKMFSVGEATLEGFRPKEEATLLLARRVRRFVAGFGHE</sequence>
<evidence type="ECO:0000313" key="2">
    <source>
        <dbReference type="EMBL" id="KAK0725835.1"/>
    </source>
</evidence>
<protein>
    <submittedName>
        <fullName evidence="2">Uncharacterized protein</fullName>
    </submittedName>
</protein>
<dbReference type="AlphaFoldDB" id="A0AA40B1I1"/>
<evidence type="ECO:0000313" key="3">
    <source>
        <dbReference type="Proteomes" id="UP001172102"/>
    </source>
</evidence>
<name>A0AA40B1I1_9PEZI</name>
<dbReference type="Proteomes" id="UP001172102">
    <property type="component" value="Unassembled WGS sequence"/>
</dbReference>
<keyword evidence="3" id="KW-1185">Reference proteome</keyword>
<gene>
    <name evidence="2" type="ORF">B0H67DRAFT_481855</name>
</gene>
<reference evidence="2" key="1">
    <citation type="submission" date="2023-06" db="EMBL/GenBank/DDBJ databases">
        <title>Genome-scale phylogeny and comparative genomics of the fungal order Sordariales.</title>
        <authorList>
            <consortium name="Lawrence Berkeley National Laboratory"/>
            <person name="Hensen N."/>
            <person name="Bonometti L."/>
            <person name="Westerberg I."/>
            <person name="Brannstrom I.O."/>
            <person name="Guillou S."/>
            <person name="Cros-Aarteil S."/>
            <person name="Calhoun S."/>
            <person name="Haridas S."/>
            <person name="Kuo A."/>
            <person name="Mondo S."/>
            <person name="Pangilinan J."/>
            <person name="Riley R."/>
            <person name="Labutti K."/>
            <person name="Andreopoulos B."/>
            <person name="Lipzen A."/>
            <person name="Chen C."/>
            <person name="Yanf M."/>
            <person name="Daum C."/>
            <person name="Ng V."/>
            <person name="Clum A."/>
            <person name="Steindorff A."/>
            <person name="Ohm R."/>
            <person name="Martin F."/>
            <person name="Silar P."/>
            <person name="Natvig D."/>
            <person name="Lalanne C."/>
            <person name="Gautier V."/>
            <person name="Ament-Velasquez S.L."/>
            <person name="Kruys A."/>
            <person name="Hutchinson M.I."/>
            <person name="Powell A.J."/>
            <person name="Barry K."/>
            <person name="Miller A.N."/>
            <person name="Grigoriev I.V."/>
            <person name="Debuchy R."/>
            <person name="Gladieux P."/>
            <person name="Thoren M.H."/>
            <person name="Johannesson H."/>
        </authorList>
    </citation>
    <scope>NUCLEOTIDE SEQUENCE</scope>
    <source>
        <strain evidence="2">SMH4607-1</strain>
    </source>
</reference>
<comment type="caution">
    <text evidence="2">The sequence shown here is derived from an EMBL/GenBank/DDBJ whole genome shotgun (WGS) entry which is preliminary data.</text>
</comment>
<evidence type="ECO:0000256" key="1">
    <source>
        <dbReference type="SAM" id="MobiDB-lite"/>
    </source>
</evidence>
<proteinExistence type="predicted"/>
<feature type="compositionally biased region" description="Polar residues" evidence="1">
    <location>
        <begin position="15"/>
        <end position="32"/>
    </location>
</feature>
<dbReference type="EMBL" id="JAUKUA010000002">
    <property type="protein sequence ID" value="KAK0725835.1"/>
    <property type="molecule type" value="Genomic_DNA"/>
</dbReference>
<accession>A0AA40B1I1</accession>
<organism evidence="2 3">
    <name type="scientific">Lasiosphaeris hirsuta</name>
    <dbReference type="NCBI Taxonomy" id="260670"/>
    <lineage>
        <taxon>Eukaryota</taxon>
        <taxon>Fungi</taxon>
        <taxon>Dikarya</taxon>
        <taxon>Ascomycota</taxon>
        <taxon>Pezizomycotina</taxon>
        <taxon>Sordariomycetes</taxon>
        <taxon>Sordariomycetidae</taxon>
        <taxon>Sordariales</taxon>
        <taxon>Lasiosphaeriaceae</taxon>
        <taxon>Lasiosphaeris</taxon>
    </lineage>
</organism>